<feature type="region of interest" description="Disordered" evidence="2">
    <location>
        <begin position="515"/>
        <end position="656"/>
    </location>
</feature>
<dbReference type="AlphaFoldDB" id="A0A2J5HTB7"/>
<keyword evidence="4" id="KW-1185">Reference proteome</keyword>
<dbReference type="GO" id="GO:0009116">
    <property type="term" value="P:nucleoside metabolic process"/>
    <property type="evidence" value="ECO:0007669"/>
    <property type="project" value="InterPro"/>
</dbReference>
<feature type="compositionally biased region" description="Polar residues" evidence="2">
    <location>
        <begin position="524"/>
        <end position="537"/>
    </location>
</feature>
<evidence type="ECO:0000313" key="3">
    <source>
        <dbReference type="EMBL" id="PLN80577.1"/>
    </source>
</evidence>
<accession>A0A2J5HTB7</accession>
<dbReference type="InterPro" id="IPR053137">
    <property type="entry name" value="NLR-like"/>
</dbReference>
<dbReference type="Proteomes" id="UP000235023">
    <property type="component" value="Unassembled WGS sequence"/>
</dbReference>
<dbReference type="Gene3D" id="3.40.50.1580">
    <property type="entry name" value="Nucleoside phosphorylase domain"/>
    <property type="match status" value="1"/>
</dbReference>
<dbReference type="GO" id="GO:0003824">
    <property type="term" value="F:catalytic activity"/>
    <property type="evidence" value="ECO:0007669"/>
    <property type="project" value="InterPro"/>
</dbReference>
<evidence type="ECO:0000313" key="4">
    <source>
        <dbReference type="Proteomes" id="UP000235023"/>
    </source>
</evidence>
<dbReference type="PANTHER" id="PTHR46082:SF11">
    <property type="entry name" value="AAA+ ATPASE DOMAIN-CONTAINING PROTEIN-RELATED"/>
    <property type="match status" value="1"/>
</dbReference>
<feature type="coiled-coil region" evidence="1">
    <location>
        <begin position="365"/>
        <end position="424"/>
    </location>
</feature>
<feature type="compositionally biased region" description="Low complexity" evidence="2">
    <location>
        <begin position="567"/>
        <end position="579"/>
    </location>
</feature>
<dbReference type="SUPFAM" id="SSF53167">
    <property type="entry name" value="Purine and uridine phosphorylases"/>
    <property type="match status" value="1"/>
</dbReference>
<name>A0A2J5HTB7_9EURO</name>
<protein>
    <recommendedName>
        <fullName evidence="5">Nucleoside phosphorylase domain-containing protein</fullName>
    </recommendedName>
</protein>
<sequence>MSHPRTASISLHSSTNDHDLDICDYTIGWISTNDHEYMAATWVLDKMHEPNDTFLKLNNKRKFNYRLGRMGNHNIAISIPSGYLNASAVIDDMLLTFPSLRFVLLVGTASGVPRAESHERIDAYSTDVRLGDVVIGTRIVAPCCQRIAKFPGTELEQSPSRTISTGITEFKLRLSDGLDIQPSVTSLVQEKSRHNNHFSRPDPQSDPFYQVDYAHTPTIFGCVGPSATQASRTASQTPRTHDHRVKVHYGPVASVDQRIVDARMRDELAHQNTLLCFLTGPSDLGTKIDCLPICGICDYAGLQQYSSWHGYAALTAAVCAKEFLGSVTEYMVLEMRVRASVEGIKWVIDGYVEQAKRLDVTINSLERHKKIVDRIQSRVDTLERMISAVQNKQADMLDFANVDVESIIALDKRLKEALEQMEDKIMLQIKMSNYVTRDEWEQLRERVSHNTARLDTIQECVNNLNKAIDLGEGILDKLGVKTNNRKLREIAEYLRISKEARDAIARWTPDIRQRMPGYFDKSSRNTGTPGQRKTPSKWQGKLLLWKSDRNSTNNSVADSTEVPGIHDLSSPSDSLPNSLFNENKGNDQEFPMEESERLQSSLSPVSKGQGFTAAGNQRPRRVPPPVPPKRLGSEYARQNILPTQGLGHSSHQPRAL</sequence>
<dbReference type="EMBL" id="KZ559546">
    <property type="protein sequence ID" value="PLN80577.1"/>
    <property type="molecule type" value="Genomic_DNA"/>
</dbReference>
<organism evidence="3 4">
    <name type="scientific">Aspergillus taichungensis</name>
    <dbReference type="NCBI Taxonomy" id="482145"/>
    <lineage>
        <taxon>Eukaryota</taxon>
        <taxon>Fungi</taxon>
        <taxon>Dikarya</taxon>
        <taxon>Ascomycota</taxon>
        <taxon>Pezizomycotina</taxon>
        <taxon>Eurotiomycetes</taxon>
        <taxon>Eurotiomycetidae</taxon>
        <taxon>Eurotiales</taxon>
        <taxon>Aspergillaceae</taxon>
        <taxon>Aspergillus</taxon>
        <taxon>Aspergillus subgen. Circumdati</taxon>
    </lineage>
</organism>
<feature type="compositionally biased region" description="Polar residues" evidence="2">
    <location>
        <begin position="640"/>
        <end position="656"/>
    </location>
</feature>
<gene>
    <name evidence="3" type="ORF">BDW42DRAFT_112086</name>
</gene>
<dbReference type="InterPro" id="IPR035994">
    <property type="entry name" value="Nucleoside_phosphorylase_sf"/>
</dbReference>
<evidence type="ECO:0000256" key="2">
    <source>
        <dbReference type="SAM" id="MobiDB-lite"/>
    </source>
</evidence>
<evidence type="ECO:0000256" key="1">
    <source>
        <dbReference type="SAM" id="Coils"/>
    </source>
</evidence>
<keyword evidence="1" id="KW-0175">Coiled coil</keyword>
<dbReference type="PANTHER" id="PTHR46082">
    <property type="entry name" value="ATP/GTP-BINDING PROTEIN-RELATED"/>
    <property type="match status" value="1"/>
</dbReference>
<proteinExistence type="predicted"/>
<reference evidence="4" key="1">
    <citation type="submission" date="2017-12" db="EMBL/GenBank/DDBJ databases">
        <authorList>
            <consortium name="DOE Joint Genome Institute"/>
            <person name="Mondo S.J."/>
            <person name="Kjaerbolling I."/>
            <person name="Vesth T.C."/>
            <person name="Frisvad J.C."/>
            <person name="Nybo J.L."/>
            <person name="Theobald S."/>
            <person name="Kuo A."/>
            <person name="Bowyer P."/>
            <person name="Matsuda Y."/>
            <person name="Lyhne E.K."/>
            <person name="Kogle M.E."/>
            <person name="Clum A."/>
            <person name="Lipzen A."/>
            <person name="Salamov A."/>
            <person name="Ngan C.Y."/>
            <person name="Daum C."/>
            <person name="Chiniquy J."/>
            <person name="Barry K."/>
            <person name="LaButti K."/>
            <person name="Haridas S."/>
            <person name="Simmons B.A."/>
            <person name="Magnuson J.K."/>
            <person name="Mortensen U.H."/>
            <person name="Larsen T.O."/>
            <person name="Grigoriev I.V."/>
            <person name="Baker S.E."/>
            <person name="Andersen M.R."/>
            <person name="Nordberg H.P."/>
            <person name="Cantor M.N."/>
            <person name="Hua S.X."/>
        </authorList>
    </citation>
    <scope>NUCLEOTIDE SEQUENCE [LARGE SCALE GENOMIC DNA]</scope>
    <source>
        <strain evidence="4">IBT 19404</strain>
    </source>
</reference>
<dbReference type="OrthoDB" id="1577640at2759"/>
<evidence type="ECO:0008006" key="5">
    <source>
        <dbReference type="Google" id="ProtNLM"/>
    </source>
</evidence>